<dbReference type="InterPro" id="IPR004675">
    <property type="entry name" value="AhpD_core"/>
</dbReference>
<dbReference type="GO" id="GO:0051920">
    <property type="term" value="F:peroxiredoxin activity"/>
    <property type="evidence" value="ECO:0007669"/>
    <property type="project" value="InterPro"/>
</dbReference>
<dbReference type="Pfam" id="PF02627">
    <property type="entry name" value="CMD"/>
    <property type="match status" value="1"/>
</dbReference>
<organism evidence="2 3">
    <name type="scientific">Mesoterricola silvestris</name>
    <dbReference type="NCBI Taxonomy" id="2927979"/>
    <lineage>
        <taxon>Bacteria</taxon>
        <taxon>Pseudomonadati</taxon>
        <taxon>Acidobacteriota</taxon>
        <taxon>Holophagae</taxon>
        <taxon>Holophagales</taxon>
        <taxon>Holophagaceae</taxon>
        <taxon>Mesoterricola</taxon>
    </lineage>
</organism>
<feature type="domain" description="Carboxymuconolactone decarboxylase-like" evidence="1">
    <location>
        <begin position="15"/>
        <end position="93"/>
    </location>
</feature>
<dbReference type="InterPro" id="IPR003779">
    <property type="entry name" value="CMD-like"/>
</dbReference>
<keyword evidence="3" id="KW-1185">Reference proteome</keyword>
<dbReference type="AlphaFoldDB" id="A0AA48GVY7"/>
<gene>
    <name evidence="2" type="ORF">METEAL_05120</name>
</gene>
<dbReference type="NCBIfam" id="TIGR00778">
    <property type="entry name" value="ahpD_dom"/>
    <property type="match status" value="1"/>
</dbReference>
<dbReference type="KEGG" id="msil:METEAL_05120"/>
<proteinExistence type="predicted"/>
<reference evidence="3" key="1">
    <citation type="journal article" date="2023" name="Int. J. Syst. Evol. Microbiol.">
        <title>Mesoterricola silvestris gen. nov., sp. nov., Mesoterricola sediminis sp. nov., Geothrix oryzae sp. nov., Geothrix edaphica sp. nov., Geothrix rubra sp. nov., and Geothrix limicola sp. nov., six novel members of Acidobacteriota isolated from soils.</title>
        <authorList>
            <person name="Itoh H."/>
            <person name="Sugisawa Y."/>
            <person name="Mise K."/>
            <person name="Xu Z."/>
            <person name="Kuniyasu M."/>
            <person name="Ushijima N."/>
            <person name="Kawano K."/>
            <person name="Kobayashi E."/>
            <person name="Shiratori Y."/>
            <person name="Masuda Y."/>
            <person name="Senoo K."/>
        </authorList>
    </citation>
    <scope>NUCLEOTIDE SEQUENCE [LARGE SCALE GENOMIC DNA]</scope>
    <source>
        <strain evidence="3">W79</strain>
    </source>
</reference>
<dbReference type="SUPFAM" id="SSF69118">
    <property type="entry name" value="AhpD-like"/>
    <property type="match status" value="1"/>
</dbReference>
<dbReference type="PANTHER" id="PTHR34846:SF10">
    <property type="entry name" value="CYTOPLASMIC PROTEIN"/>
    <property type="match status" value="1"/>
</dbReference>
<dbReference type="Gene3D" id="1.20.1290.10">
    <property type="entry name" value="AhpD-like"/>
    <property type="match status" value="1"/>
</dbReference>
<sequence length="151" mass="16644">MEARFDFSKVAGDGYKAMLGVHGYVQHSGLDLGLLELVKIRASQMNGCAFCLAMHIPLGRQHGVTEDQLNLLVAWREAPVFSDRERAALAWTESLTRLEGGDVPDAVYEQACAQFSTREIADLSFAVAEINAWNRLMVCSRTPPQLAPAQH</sequence>
<dbReference type="RefSeq" id="WP_316414227.1">
    <property type="nucleotide sequence ID" value="NZ_AP027080.1"/>
</dbReference>
<dbReference type="Proteomes" id="UP001238179">
    <property type="component" value="Chromosome"/>
</dbReference>
<dbReference type="InterPro" id="IPR029032">
    <property type="entry name" value="AhpD-like"/>
</dbReference>
<protein>
    <submittedName>
        <fullName evidence="2">Alkyl hydroperoxide reductase AhpD</fullName>
    </submittedName>
</protein>
<evidence type="ECO:0000313" key="2">
    <source>
        <dbReference type="EMBL" id="BDU71338.1"/>
    </source>
</evidence>
<evidence type="ECO:0000313" key="3">
    <source>
        <dbReference type="Proteomes" id="UP001238179"/>
    </source>
</evidence>
<dbReference type="PANTHER" id="PTHR34846">
    <property type="entry name" value="4-CARBOXYMUCONOLACTONE DECARBOXYLASE FAMILY PROTEIN (AFU_ORTHOLOGUE AFUA_6G11590)"/>
    <property type="match status" value="1"/>
</dbReference>
<dbReference type="EMBL" id="AP027080">
    <property type="protein sequence ID" value="BDU71338.1"/>
    <property type="molecule type" value="Genomic_DNA"/>
</dbReference>
<evidence type="ECO:0000259" key="1">
    <source>
        <dbReference type="Pfam" id="PF02627"/>
    </source>
</evidence>
<accession>A0AA48GVY7</accession>
<name>A0AA48GVY7_9BACT</name>